<name>A0A0B8QBX4_9VIBR</name>
<keyword evidence="1" id="KW-0732">Signal</keyword>
<accession>A0A0B8QBX4</accession>
<feature type="chain" id="PRO_5002123163" evidence="1">
    <location>
        <begin position="20"/>
        <end position="56"/>
    </location>
</feature>
<dbReference type="EMBL" id="BBSC01000002">
    <property type="protein sequence ID" value="GAM74402.1"/>
    <property type="molecule type" value="Genomic_DNA"/>
</dbReference>
<reference evidence="2 3" key="1">
    <citation type="submission" date="2015-01" db="EMBL/GenBank/DDBJ databases">
        <title>Vibrio sp. C94 JCM 19241 whole genome shotgun sequence.</title>
        <authorList>
            <person name="Sawabe T."/>
            <person name="Meirelles P."/>
            <person name="Feng G."/>
            <person name="Sayaka M."/>
            <person name="Hattori M."/>
            <person name="Ohkuma M."/>
        </authorList>
    </citation>
    <scope>NUCLEOTIDE SEQUENCE [LARGE SCALE GENOMIC DNA]</scope>
    <source>
        <strain evidence="3">JCM 19241</strain>
    </source>
</reference>
<protein>
    <submittedName>
        <fullName evidence="2">Iron-regulated protein A</fullName>
    </submittedName>
</protein>
<evidence type="ECO:0000256" key="1">
    <source>
        <dbReference type="SAM" id="SignalP"/>
    </source>
</evidence>
<feature type="signal peptide" evidence="1">
    <location>
        <begin position="1"/>
        <end position="19"/>
    </location>
</feature>
<proteinExistence type="predicted"/>
<dbReference type="AlphaFoldDB" id="A0A0B8QBX4"/>
<gene>
    <name evidence="2" type="ORF">JCM19241_5598</name>
</gene>
<evidence type="ECO:0000313" key="3">
    <source>
        <dbReference type="Proteomes" id="UP000031666"/>
    </source>
</evidence>
<evidence type="ECO:0000313" key="2">
    <source>
        <dbReference type="EMBL" id="GAM74402.1"/>
    </source>
</evidence>
<organism evidence="2 3">
    <name type="scientific">Vibrio ishigakensis</name>
    <dbReference type="NCBI Taxonomy" id="1481914"/>
    <lineage>
        <taxon>Bacteria</taxon>
        <taxon>Pseudomonadati</taxon>
        <taxon>Pseudomonadota</taxon>
        <taxon>Gammaproteobacteria</taxon>
        <taxon>Vibrionales</taxon>
        <taxon>Vibrionaceae</taxon>
        <taxon>Vibrio</taxon>
    </lineage>
</organism>
<dbReference type="STRING" id="1481914.JCM19241_5598"/>
<sequence>MQRLPLVIAMSLASTSALAQTKVTQDQVVEHYADIAHAVYQDSRITAEELQKKSTH</sequence>
<dbReference type="Proteomes" id="UP000031666">
    <property type="component" value="Unassembled WGS sequence"/>
</dbReference>
<comment type="caution">
    <text evidence="2">The sequence shown here is derived from an EMBL/GenBank/DDBJ whole genome shotgun (WGS) entry which is preliminary data.</text>
</comment>
<reference evidence="2 3" key="2">
    <citation type="submission" date="2015-01" db="EMBL/GenBank/DDBJ databases">
        <authorList>
            <consortium name="NBRP consortium"/>
            <person name="Sawabe T."/>
            <person name="Meirelles P."/>
            <person name="Feng G."/>
            <person name="Sayaka M."/>
            <person name="Hattori M."/>
            <person name="Ohkuma M."/>
        </authorList>
    </citation>
    <scope>NUCLEOTIDE SEQUENCE [LARGE SCALE GENOMIC DNA]</scope>
    <source>
        <strain evidence="3">JCM 19241</strain>
    </source>
</reference>